<sequence>MRMVLHSTRLMRTVRRIDCLIDTFLERGMIMLRWISLPVLAVMGVVFAAPNALAWKPKTHVYLAEEAMKDALDDGRITLYAVDPATNRLKRGANGNLVPIGNYRVDPRILEALAKYPDQFRAGVLGPDAFPDILTGQQIIHPAGQITRGETGVDLNKNGPGPDAWLRHLWAVAYTERGQDSTPATRAFVSGFLAHAAGDMFGHTCVNYYTGDAFHFQPRPENAARHIIIEGYFDKRVPAPTYKTSIGDGVDGFIYRQMILGRPNTRVEALLRGENVSRTLAARFSNLRNRLQDDVERGRFFNPVTQYKKSWIKDIDRGLEKLPGFSHELALALMFNPTGKADTAKAKKIVESYQQTLMSMAGLPDATGPTLAFFKAAVKALGLEALETFIKQIEKEALDYLVKSATGLTVSEFEKLLLAESTDFDRWMDQPPLPNGTRTTRSEFEANELKLMAPGGWIDYRHVPPAYNTVLMIKLSFLGRDELNRLMADLGAPASARLTEENVMLGFLETLDGSNQWWINDKKMAIARHPAGFARVFLKQNGDRRPVGP</sequence>
<name>A0A6C2YUH7_9BACT</name>
<organism evidence="1">
    <name type="scientific">Tuwongella immobilis</name>
    <dbReference type="NCBI Taxonomy" id="692036"/>
    <lineage>
        <taxon>Bacteria</taxon>
        <taxon>Pseudomonadati</taxon>
        <taxon>Planctomycetota</taxon>
        <taxon>Planctomycetia</taxon>
        <taxon>Gemmatales</taxon>
        <taxon>Gemmataceae</taxon>
        <taxon>Tuwongella</taxon>
    </lineage>
</organism>
<protein>
    <recommendedName>
        <fullName evidence="3">Phospholipase C/D domain-containing protein</fullName>
    </recommendedName>
</protein>
<accession>A0A6C2YUH7</accession>
<reference evidence="1" key="1">
    <citation type="submission" date="2019-04" db="EMBL/GenBank/DDBJ databases">
        <authorList>
            <consortium name="Science for Life Laboratories"/>
        </authorList>
    </citation>
    <scope>NUCLEOTIDE SEQUENCE</scope>
    <source>
        <strain evidence="1">MBLW1</strain>
    </source>
</reference>
<dbReference type="KEGG" id="tim:GMBLW1_40470"/>
<evidence type="ECO:0000313" key="1">
    <source>
        <dbReference type="EMBL" id="VIP05146.1"/>
    </source>
</evidence>
<keyword evidence="2" id="KW-1185">Reference proteome</keyword>
<gene>
    <name evidence="1" type="ORF">GMBLW1_40470</name>
</gene>
<dbReference type="EMBL" id="LR593887">
    <property type="protein sequence ID" value="VTS07648.1"/>
    <property type="molecule type" value="Genomic_DNA"/>
</dbReference>
<evidence type="ECO:0000313" key="2">
    <source>
        <dbReference type="Proteomes" id="UP000464378"/>
    </source>
</evidence>
<dbReference type="InParanoid" id="A0A6C2YUH7"/>
<dbReference type="AlphaFoldDB" id="A0A6C2YUH7"/>
<evidence type="ECO:0008006" key="3">
    <source>
        <dbReference type="Google" id="ProtNLM"/>
    </source>
</evidence>
<dbReference type="Proteomes" id="UP000464378">
    <property type="component" value="Chromosome"/>
</dbReference>
<proteinExistence type="predicted"/>
<dbReference type="EMBL" id="LR586016">
    <property type="protein sequence ID" value="VIP05146.1"/>
    <property type="molecule type" value="Genomic_DNA"/>
</dbReference>